<dbReference type="InterPro" id="IPR001124">
    <property type="entry name" value="Lipid-bd_serum_glycop_C"/>
</dbReference>
<evidence type="ECO:0000256" key="1">
    <source>
        <dbReference type="SAM" id="SignalP"/>
    </source>
</evidence>
<dbReference type="OrthoDB" id="320057at2759"/>
<evidence type="ECO:0000313" key="3">
    <source>
        <dbReference type="EMBL" id="CDW71462.1"/>
    </source>
</evidence>
<evidence type="ECO:0000259" key="2">
    <source>
        <dbReference type="Pfam" id="PF02886"/>
    </source>
</evidence>
<dbReference type="InParanoid" id="A0A077ZNA0"/>
<keyword evidence="1" id="KW-0732">Signal</keyword>
<feature type="domain" description="Lipid-binding serum glycoprotein C-terminal" evidence="2">
    <location>
        <begin position="265"/>
        <end position="450"/>
    </location>
</feature>
<organism evidence="3 4">
    <name type="scientific">Stylonychia lemnae</name>
    <name type="common">Ciliate</name>
    <dbReference type="NCBI Taxonomy" id="5949"/>
    <lineage>
        <taxon>Eukaryota</taxon>
        <taxon>Sar</taxon>
        <taxon>Alveolata</taxon>
        <taxon>Ciliophora</taxon>
        <taxon>Intramacronucleata</taxon>
        <taxon>Spirotrichea</taxon>
        <taxon>Stichotrichia</taxon>
        <taxon>Sporadotrichida</taxon>
        <taxon>Oxytrichidae</taxon>
        <taxon>Stylonychinae</taxon>
        <taxon>Stylonychia</taxon>
    </lineage>
</organism>
<dbReference type="AlphaFoldDB" id="A0A077ZNA0"/>
<feature type="signal peptide" evidence="1">
    <location>
        <begin position="1"/>
        <end position="25"/>
    </location>
</feature>
<evidence type="ECO:0000313" key="4">
    <source>
        <dbReference type="Proteomes" id="UP000039865"/>
    </source>
</evidence>
<dbReference type="Proteomes" id="UP000039865">
    <property type="component" value="Unassembled WGS sequence"/>
</dbReference>
<dbReference type="GO" id="GO:0008289">
    <property type="term" value="F:lipid binding"/>
    <property type="evidence" value="ECO:0007669"/>
    <property type="project" value="InterPro"/>
</dbReference>
<gene>
    <name evidence="3" type="primary">Contig7733.g8241</name>
    <name evidence="3" type="ORF">STYLEM_407</name>
</gene>
<dbReference type="InterPro" id="IPR032942">
    <property type="entry name" value="BPI/LBP/Plunc"/>
</dbReference>
<dbReference type="EMBL" id="CCKQ01000397">
    <property type="protein sequence ID" value="CDW71462.1"/>
    <property type="molecule type" value="Genomic_DNA"/>
</dbReference>
<dbReference type="PANTHER" id="PTHR10504">
    <property type="entry name" value="BACTERICIDAL PERMEABILITY-INCREASING BPI PROTEIN-RELATED"/>
    <property type="match status" value="1"/>
</dbReference>
<dbReference type="Gene3D" id="3.15.10.10">
    <property type="entry name" value="Bactericidal permeability-increasing protein, domain 1"/>
    <property type="match status" value="1"/>
</dbReference>
<dbReference type="PANTHER" id="PTHR10504:SF131">
    <property type="entry name" value="BPI2 DOMAIN-CONTAINING PROTEIN"/>
    <property type="match status" value="1"/>
</dbReference>
<keyword evidence="4" id="KW-1185">Reference proteome</keyword>
<proteinExistence type="predicted"/>
<protein>
    <recommendedName>
        <fullName evidence="2">Lipid-binding serum glycoprotein C-terminal domain-containing protein</fullName>
    </recommendedName>
</protein>
<sequence length="501" mass="56748">MKLPNHSISLVLTLLIATLAPLAQSSDVQAYPGVQLRIEQDFLDMVSKELFEVLPVIVDKIDNLLPKELNILILHFSEIELKDFQIDPARGKFKIDAKESGIKMNWAKLVNYQFHCHVKIPIWWFIQINWDIDIYLKNVTVDNGISLTSYAHSGAPYVDLYQTKINLGDSYYRMSGNFIMYLISWITNLLLKYPLQVLIDLFLQPGINFFINNFLIPGTLHNGYIELQGFHTSGTNATTSLMLDLTLPQTPVYTDTSIDTFDDGAVYFKNHNETFTKPNTPMKFQTNDFSLQLVASSFSVNQIVETVLETGLIAIPIDHSQIKNLIGIDLTTTIMLVIVPELFYHYGSKSVNLKFTPISGTNLDFSQSNSTVDSYLQILADFIIVEADNSTQLAFQALMGIEADIDLQIEDNVNKTVDFQFKDLELKSFNVTVDNCYVKNDEDNIKTRLNAIMAAIELSVNQFVKALGPKLPQFQTFDYNLHFDYQDHAFGTGISIKPKGQ</sequence>
<accession>A0A077ZNA0</accession>
<name>A0A077ZNA0_STYLE</name>
<reference evidence="3 4" key="1">
    <citation type="submission" date="2014-06" db="EMBL/GenBank/DDBJ databases">
        <authorList>
            <person name="Swart Estienne"/>
        </authorList>
    </citation>
    <scope>NUCLEOTIDE SEQUENCE [LARGE SCALE GENOMIC DNA]</scope>
    <source>
        <strain evidence="3 4">130c</strain>
    </source>
</reference>
<dbReference type="InterPro" id="IPR017943">
    <property type="entry name" value="Bactericidal_perm-incr_a/b_dom"/>
</dbReference>
<dbReference type="SUPFAM" id="SSF55394">
    <property type="entry name" value="Bactericidal permeability-increasing protein, BPI"/>
    <property type="match status" value="2"/>
</dbReference>
<feature type="chain" id="PRO_5001728924" description="Lipid-binding serum glycoprotein C-terminal domain-containing protein" evidence="1">
    <location>
        <begin position="26"/>
        <end position="501"/>
    </location>
</feature>
<dbReference type="Gene3D" id="3.15.20.10">
    <property type="entry name" value="Bactericidal permeability-increasing protein, domain 2"/>
    <property type="match status" value="1"/>
</dbReference>
<dbReference type="Pfam" id="PF02886">
    <property type="entry name" value="LBP_BPI_CETP_C"/>
    <property type="match status" value="1"/>
</dbReference>